<keyword evidence="1" id="KW-0732">Signal</keyword>
<dbReference type="InterPro" id="IPR029058">
    <property type="entry name" value="AB_hydrolase_fold"/>
</dbReference>
<gene>
    <name evidence="2" type="ORF">QBC35DRAFT_505698</name>
</gene>
<dbReference type="Gene3D" id="3.40.50.1820">
    <property type="entry name" value="alpha/beta hydrolase"/>
    <property type="match status" value="1"/>
</dbReference>
<evidence type="ECO:0000313" key="2">
    <source>
        <dbReference type="EMBL" id="KAK4184571.1"/>
    </source>
</evidence>
<name>A0AAN6WMK4_9PEZI</name>
<reference evidence="2" key="2">
    <citation type="submission" date="2023-05" db="EMBL/GenBank/DDBJ databases">
        <authorList>
            <consortium name="Lawrence Berkeley National Laboratory"/>
            <person name="Steindorff A."/>
            <person name="Hensen N."/>
            <person name="Bonometti L."/>
            <person name="Westerberg I."/>
            <person name="Brannstrom I.O."/>
            <person name="Guillou S."/>
            <person name="Cros-Aarteil S."/>
            <person name="Calhoun S."/>
            <person name="Haridas S."/>
            <person name="Kuo A."/>
            <person name="Mondo S."/>
            <person name="Pangilinan J."/>
            <person name="Riley R."/>
            <person name="Labutti K."/>
            <person name="Andreopoulos B."/>
            <person name="Lipzen A."/>
            <person name="Chen C."/>
            <person name="Yanf M."/>
            <person name="Daum C."/>
            <person name="Ng V."/>
            <person name="Clum A."/>
            <person name="Ohm R."/>
            <person name="Martin F."/>
            <person name="Silar P."/>
            <person name="Natvig D."/>
            <person name="Lalanne C."/>
            <person name="Gautier V."/>
            <person name="Ament-Velasquez S.L."/>
            <person name="Kruys A."/>
            <person name="Hutchinson M.I."/>
            <person name="Powell A.J."/>
            <person name="Barry K."/>
            <person name="Miller A.N."/>
            <person name="Grigoriev I.V."/>
            <person name="Debuchy R."/>
            <person name="Gladieux P."/>
            <person name="Thoren M.H."/>
            <person name="Johannesson H."/>
        </authorList>
    </citation>
    <scope>NUCLEOTIDE SEQUENCE</scope>
    <source>
        <strain evidence="2">PSN309</strain>
    </source>
</reference>
<keyword evidence="3" id="KW-1185">Reference proteome</keyword>
<sequence length="344" mass="39326">MFPQTLLLLLTTLPLALSARHKKAILLEKSGGFHVAGSVLTNPQNRNMTLHCDHGYMEYFIPWKPRATSLVMWHSAHMQVWQNRWDGGIGFKDLFLSRDYPVFLWDAPRLGRANWGCVPYYYQPSYWDQTNFVGWQFGERWPVWHEGVQFPTENKEAWNQATRSRYIEFDTHENMLLQSHAAAVAADSGKLGESVVILTNSVAGLRGQMTAVMSNTTNVKGIVAYESYGYVYPDNANITEVKGGFGPVVVPLEDFKKLTKVKIQFVWGDYRKPNDTWLVQCRRAVNLINLYGGDASMLFLAEEAGLKGSTHSAMADLDNDKVAEQLDKFLRKHKLDRHASWKWF</sequence>
<dbReference type="AlphaFoldDB" id="A0AAN6WMK4"/>
<dbReference type="EMBL" id="MU864483">
    <property type="protein sequence ID" value="KAK4184571.1"/>
    <property type="molecule type" value="Genomic_DNA"/>
</dbReference>
<dbReference type="CDD" id="cd12810">
    <property type="entry name" value="Esterase_713_like-3"/>
    <property type="match status" value="1"/>
</dbReference>
<protein>
    <submittedName>
        <fullName evidence="2">Uncharacterized protein</fullName>
    </submittedName>
</protein>
<comment type="caution">
    <text evidence="2">The sequence shown here is derived from an EMBL/GenBank/DDBJ whole genome shotgun (WGS) entry which is preliminary data.</text>
</comment>
<feature type="chain" id="PRO_5043004328" evidence="1">
    <location>
        <begin position="19"/>
        <end position="344"/>
    </location>
</feature>
<organism evidence="2 3">
    <name type="scientific">Podospora australis</name>
    <dbReference type="NCBI Taxonomy" id="1536484"/>
    <lineage>
        <taxon>Eukaryota</taxon>
        <taxon>Fungi</taxon>
        <taxon>Dikarya</taxon>
        <taxon>Ascomycota</taxon>
        <taxon>Pezizomycotina</taxon>
        <taxon>Sordariomycetes</taxon>
        <taxon>Sordariomycetidae</taxon>
        <taxon>Sordariales</taxon>
        <taxon>Podosporaceae</taxon>
        <taxon>Podospora</taxon>
    </lineage>
</organism>
<proteinExistence type="predicted"/>
<dbReference type="Proteomes" id="UP001302126">
    <property type="component" value="Unassembled WGS sequence"/>
</dbReference>
<accession>A0AAN6WMK4</accession>
<feature type="signal peptide" evidence="1">
    <location>
        <begin position="1"/>
        <end position="18"/>
    </location>
</feature>
<reference evidence="2" key="1">
    <citation type="journal article" date="2023" name="Mol. Phylogenet. Evol.">
        <title>Genome-scale phylogeny and comparative genomics of the fungal order Sordariales.</title>
        <authorList>
            <person name="Hensen N."/>
            <person name="Bonometti L."/>
            <person name="Westerberg I."/>
            <person name="Brannstrom I.O."/>
            <person name="Guillou S."/>
            <person name="Cros-Aarteil S."/>
            <person name="Calhoun S."/>
            <person name="Haridas S."/>
            <person name="Kuo A."/>
            <person name="Mondo S."/>
            <person name="Pangilinan J."/>
            <person name="Riley R."/>
            <person name="LaButti K."/>
            <person name="Andreopoulos B."/>
            <person name="Lipzen A."/>
            <person name="Chen C."/>
            <person name="Yan M."/>
            <person name="Daum C."/>
            <person name="Ng V."/>
            <person name="Clum A."/>
            <person name="Steindorff A."/>
            <person name="Ohm R.A."/>
            <person name="Martin F."/>
            <person name="Silar P."/>
            <person name="Natvig D.O."/>
            <person name="Lalanne C."/>
            <person name="Gautier V."/>
            <person name="Ament-Velasquez S.L."/>
            <person name="Kruys A."/>
            <person name="Hutchinson M.I."/>
            <person name="Powell A.J."/>
            <person name="Barry K."/>
            <person name="Miller A.N."/>
            <person name="Grigoriev I.V."/>
            <person name="Debuchy R."/>
            <person name="Gladieux P."/>
            <person name="Hiltunen Thoren M."/>
            <person name="Johannesson H."/>
        </authorList>
    </citation>
    <scope>NUCLEOTIDE SEQUENCE</scope>
    <source>
        <strain evidence="2">PSN309</strain>
    </source>
</reference>
<evidence type="ECO:0000313" key="3">
    <source>
        <dbReference type="Proteomes" id="UP001302126"/>
    </source>
</evidence>
<dbReference type="SUPFAM" id="SSF53474">
    <property type="entry name" value="alpha/beta-Hydrolases"/>
    <property type="match status" value="1"/>
</dbReference>
<evidence type="ECO:0000256" key="1">
    <source>
        <dbReference type="SAM" id="SignalP"/>
    </source>
</evidence>